<dbReference type="WBParaSite" id="ACRNAN_scaffold1447.g25416.t2">
    <property type="protein sequence ID" value="ACRNAN_scaffold1447.g25416.t2"/>
    <property type="gene ID" value="ACRNAN_scaffold1447.g25416"/>
</dbReference>
<feature type="compositionally biased region" description="Polar residues" evidence="1">
    <location>
        <begin position="554"/>
        <end position="566"/>
    </location>
</feature>
<dbReference type="Proteomes" id="UP000887540">
    <property type="component" value="Unplaced"/>
</dbReference>
<feature type="region of interest" description="Disordered" evidence="1">
    <location>
        <begin position="317"/>
        <end position="364"/>
    </location>
</feature>
<proteinExistence type="predicted"/>
<dbReference type="AlphaFoldDB" id="A0A914CV79"/>
<evidence type="ECO:0000256" key="1">
    <source>
        <dbReference type="SAM" id="MobiDB-lite"/>
    </source>
</evidence>
<evidence type="ECO:0000259" key="2">
    <source>
        <dbReference type="Pfam" id="PF00567"/>
    </source>
</evidence>
<feature type="domain" description="Tudor" evidence="2">
    <location>
        <begin position="749"/>
        <end position="866"/>
    </location>
</feature>
<protein>
    <submittedName>
        <fullName evidence="4">Tudor domain-containing protein</fullName>
    </submittedName>
</protein>
<organism evidence="3 4">
    <name type="scientific">Acrobeloides nanus</name>
    <dbReference type="NCBI Taxonomy" id="290746"/>
    <lineage>
        <taxon>Eukaryota</taxon>
        <taxon>Metazoa</taxon>
        <taxon>Ecdysozoa</taxon>
        <taxon>Nematoda</taxon>
        <taxon>Chromadorea</taxon>
        <taxon>Rhabditida</taxon>
        <taxon>Tylenchina</taxon>
        <taxon>Cephalobomorpha</taxon>
        <taxon>Cephaloboidea</taxon>
        <taxon>Cephalobidae</taxon>
        <taxon>Acrobeloides</taxon>
    </lineage>
</organism>
<evidence type="ECO:0000313" key="4">
    <source>
        <dbReference type="WBParaSite" id="ACRNAN_scaffold1447.g25416.t2"/>
    </source>
</evidence>
<keyword evidence="3" id="KW-1185">Reference proteome</keyword>
<evidence type="ECO:0000313" key="3">
    <source>
        <dbReference type="Proteomes" id="UP000887540"/>
    </source>
</evidence>
<accession>A0A914CV79</accession>
<feature type="region of interest" description="Disordered" evidence="1">
    <location>
        <begin position="83"/>
        <end position="112"/>
    </location>
</feature>
<name>A0A914CV79_9BILA</name>
<feature type="region of interest" description="Disordered" evidence="1">
    <location>
        <begin position="546"/>
        <end position="580"/>
    </location>
</feature>
<dbReference type="InterPro" id="IPR002999">
    <property type="entry name" value="Tudor"/>
</dbReference>
<feature type="compositionally biased region" description="Polar residues" evidence="1">
    <location>
        <begin position="422"/>
        <end position="436"/>
    </location>
</feature>
<feature type="region of interest" description="Disordered" evidence="1">
    <location>
        <begin position="416"/>
        <end position="436"/>
    </location>
</feature>
<reference evidence="4" key="1">
    <citation type="submission" date="2022-11" db="UniProtKB">
        <authorList>
            <consortium name="WormBaseParasite"/>
        </authorList>
    </citation>
    <scope>IDENTIFICATION</scope>
</reference>
<feature type="compositionally biased region" description="Polar residues" evidence="1">
    <location>
        <begin position="335"/>
        <end position="364"/>
    </location>
</feature>
<dbReference type="Pfam" id="PF00567">
    <property type="entry name" value="TUDOR"/>
    <property type="match status" value="1"/>
</dbReference>
<sequence length="939" mass="106970">MIFATVGAEGKNGCTLKIAETKFKEDWNRSIDDIRKQLNFKSNLALLQACSDRIVIIKEEQYMLYPIEDETTEHQMGLINDTKEKKKAQYGSKHRDGIVTRRGRPFPTQSRGFISKRRGFMSHGGHVNRFNHSTGSGPVLNDFGDPITGSSNQRHKITISNSSMRGRDFDMLTKNFQVLRDGETSARGAHHDFSTAYCELNHPATNNFYDYEDGIGFDTHYYDHALPETSDEAWARIQRGYDDSLEAEDKQVDKDRYENPVEKTKSTLLDKPPGFCLPVSHENEHTEPCLDVYASAYTGVYSAPGKTTMVNQQRSFESDNWSNKEEHYDVPNLHPVSSKNLYSSRNSPTSSGSEQASNRNSSLRNTMENSYHQISTKLNEIITEKVSQAGDQLTETCSFSSDLNIKTGDSTYKSLSDEAVTSKPTSSVNQTSTPSPINNSNFTVNILIQWLQEADGSMLFDDIKKKFFDTYDEALSQPKLNHILGVQAKNTAAAFQQYNPKIFQPKFTVTSKVRIYYNPNGEKIEEPSTSSNVPVANPLPKIIKKESKPRTSWKESSPIKTETRSYFNEPISPPHQKIKPDIPLVSNTYRELPAENFAKPVSAPKPSTSKASFSYREVPERSVQDPIPILEDRNVPGKRRMGIEEKAKNLVQIAMEVYSLAQEKELSVSDAIKSLSFTFEPMNVADIVGNLLVFFEDSFYFKFESIADVRIKSSDKKPNSEVKRIIDSMENSRIKDYLYPNSLIKDESIREVKFIRFDSPDVPFVLHLKDHLEQLSEMKEILSSIEPLITCEFPEPAFGYLGECCLYTGHETIKRCRIVRPKDGRRFFLVDCVDTGERLTASISDLRALPASLFQYPAFAILAELADYEKLLKDKKMNDLDYFNEKVPEAFEKLRSANYSINAYFKKRTEDDGRYIFKVQLVIRGENPRPTPFYPYFFN</sequence>
<dbReference type="SUPFAM" id="SSF63748">
    <property type="entry name" value="Tudor/PWWP/MBT"/>
    <property type="match status" value="1"/>
</dbReference>
<dbReference type="Gene3D" id="2.30.30.140">
    <property type="match status" value="1"/>
</dbReference>